<dbReference type="CDD" id="cd14727">
    <property type="entry name" value="ChanN-like"/>
    <property type="match status" value="1"/>
</dbReference>
<accession>C5T4I8</accession>
<dbReference type="Pfam" id="PF04187">
    <property type="entry name" value="Cofac_haem_bdg"/>
    <property type="match status" value="1"/>
</dbReference>
<gene>
    <name evidence="3" type="ORF">AcdelDRAFT_1818</name>
</gene>
<dbReference type="EMBL" id="ACQT01000048">
    <property type="protein sequence ID" value="EER60594.1"/>
    <property type="molecule type" value="Genomic_DNA"/>
</dbReference>
<dbReference type="Gene3D" id="3.40.50.11550">
    <property type="match status" value="1"/>
</dbReference>
<dbReference type="PATRIC" id="fig|573060.9.peg.3303"/>
<feature type="chain" id="PRO_5002957003" description="Haem-binding uptake Tiki superfamily ChaN domain-containing protein" evidence="1">
    <location>
        <begin position="23"/>
        <end position="284"/>
    </location>
</feature>
<dbReference type="Gene3D" id="1.10.8.760">
    <property type="entry name" value="Haem-binding uptake, Tiki superfamily, ChaN, domain 2"/>
    <property type="match status" value="1"/>
</dbReference>
<evidence type="ECO:0000256" key="1">
    <source>
        <dbReference type="SAM" id="SignalP"/>
    </source>
</evidence>
<dbReference type="SUPFAM" id="SSF159501">
    <property type="entry name" value="EreA/ChaN-like"/>
    <property type="match status" value="1"/>
</dbReference>
<organism evidence="3 4">
    <name type="scientific">Acidovorax delafieldii 2AN</name>
    <dbReference type="NCBI Taxonomy" id="573060"/>
    <lineage>
        <taxon>Bacteria</taxon>
        <taxon>Pseudomonadati</taxon>
        <taxon>Pseudomonadota</taxon>
        <taxon>Betaproteobacteria</taxon>
        <taxon>Burkholderiales</taxon>
        <taxon>Comamonadaceae</taxon>
        <taxon>Acidovorax</taxon>
    </lineage>
</organism>
<dbReference type="PROSITE" id="PS51257">
    <property type="entry name" value="PROKAR_LIPOPROTEIN"/>
    <property type="match status" value="1"/>
</dbReference>
<keyword evidence="1" id="KW-0732">Signal</keyword>
<feature type="domain" description="Haem-binding uptake Tiki superfamily ChaN" evidence="2">
    <location>
        <begin position="41"/>
        <end position="227"/>
    </location>
</feature>
<keyword evidence="4" id="KW-1185">Reference proteome</keyword>
<dbReference type="AlphaFoldDB" id="C5T4I8"/>
<evidence type="ECO:0000313" key="3">
    <source>
        <dbReference type="EMBL" id="EER60594.1"/>
    </source>
</evidence>
<dbReference type="OrthoDB" id="9795827at2"/>
<dbReference type="Proteomes" id="UP000003856">
    <property type="component" value="Unassembled WGS sequence"/>
</dbReference>
<dbReference type="RefSeq" id="WP_005795693.1">
    <property type="nucleotide sequence ID" value="NZ_ACQT01000048.1"/>
</dbReference>
<sequence>MSPAFLRPLWLLSAAATLGILAGCASPPTIVSATAWPAALDAAPPADVLLLGEQHDAPDHQLLERQTVQWLAGRGQLAALVLEMAERGHSTAGLPREATEAQVQSALQWHDAAWPWSAYGPVVMAAVRTGAPVLGGNLPRTAMAEAEKDAHWDNHLAAHAREQLHTALQEGHCDMLPAARLPTMARIQIARDASLAATAREAMRPGQTVLLVAGGEHVLRHRGVPTHWPRDVQSKVVSALARPPQGEAAGTAPATAAAGTGTDIVISTPPLPPYDACASLRPPQ</sequence>
<name>C5T4I8_ACIDE</name>
<dbReference type="InterPro" id="IPR007314">
    <property type="entry name" value="Cofac_haem-bd_dom"/>
</dbReference>
<reference evidence="3 4" key="1">
    <citation type="submission" date="2009-05" db="EMBL/GenBank/DDBJ databases">
        <title>The draft genome of Acidovorax delafieldii 2AN.</title>
        <authorList>
            <consortium name="US DOE Joint Genome Institute (JGI-PGF)"/>
            <person name="Lucas S."/>
            <person name="Copeland A."/>
            <person name="Lapidus A."/>
            <person name="Glavina del Rio T."/>
            <person name="Tice H."/>
            <person name="Bruce D."/>
            <person name="Goodwin L."/>
            <person name="Pitluck S."/>
            <person name="Larimer F."/>
            <person name="Land M.L."/>
            <person name="Hauser L."/>
            <person name="Shelobolina E.S."/>
            <person name="Picardal F."/>
            <person name="Roden E."/>
            <person name="Emerson D."/>
        </authorList>
    </citation>
    <scope>NUCLEOTIDE SEQUENCE [LARGE SCALE GENOMIC DNA]</scope>
    <source>
        <strain evidence="3 4">2AN</strain>
    </source>
</reference>
<evidence type="ECO:0000259" key="2">
    <source>
        <dbReference type="Pfam" id="PF04187"/>
    </source>
</evidence>
<comment type="caution">
    <text evidence="3">The sequence shown here is derived from an EMBL/GenBank/DDBJ whole genome shotgun (WGS) entry which is preliminary data.</text>
</comment>
<proteinExistence type="predicted"/>
<feature type="signal peptide" evidence="1">
    <location>
        <begin position="1"/>
        <end position="22"/>
    </location>
</feature>
<protein>
    <recommendedName>
        <fullName evidence="2">Haem-binding uptake Tiki superfamily ChaN domain-containing protein</fullName>
    </recommendedName>
</protein>
<evidence type="ECO:0000313" key="4">
    <source>
        <dbReference type="Proteomes" id="UP000003856"/>
    </source>
</evidence>